<evidence type="ECO:0000256" key="3">
    <source>
        <dbReference type="ARBA" id="ARBA00022598"/>
    </source>
</evidence>
<dbReference type="OrthoDB" id="437338at2759"/>
<proteinExistence type="inferred from homology"/>
<keyword evidence="3" id="KW-0436">Ligase</keyword>
<dbReference type="GO" id="GO:0006750">
    <property type="term" value="P:glutathione biosynthetic process"/>
    <property type="evidence" value="ECO:0007669"/>
    <property type="project" value="InterPro"/>
</dbReference>
<dbReference type="PRINTS" id="PR00305">
    <property type="entry name" value="1433ZETA"/>
</dbReference>
<gene>
    <name evidence="7" type="ORF">E3N88_12162</name>
</gene>
<evidence type="ECO:0000256" key="4">
    <source>
        <dbReference type="ARBA" id="ARBA00022741"/>
    </source>
</evidence>
<feature type="domain" description="14-3-3" evidence="6">
    <location>
        <begin position="52"/>
        <end position="96"/>
    </location>
</feature>
<dbReference type="PANTHER" id="PTHR34378:SF1">
    <property type="entry name" value="GLUTAMATE--CYSTEINE LIGASE, CHLOROPLASTIC"/>
    <property type="match status" value="1"/>
</dbReference>
<dbReference type="AlphaFoldDB" id="A0A5N6P6Q5"/>
<dbReference type="InterPro" id="IPR000308">
    <property type="entry name" value="14-3-3"/>
</dbReference>
<keyword evidence="8" id="KW-1185">Reference proteome</keyword>
<name>A0A5N6P6Q5_9ASTR</name>
<dbReference type="InterPro" id="IPR043128">
    <property type="entry name" value="Rev_trsase/Diguanyl_cyclase"/>
</dbReference>
<dbReference type="Pfam" id="PF00244">
    <property type="entry name" value="14-3-3"/>
    <property type="match status" value="1"/>
</dbReference>
<comment type="caution">
    <text evidence="7">The sequence shown here is derived from an EMBL/GenBank/DDBJ whole genome shotgun (WGS) entry which is preliminary data.</text>
</comment>
<dbReference type="EC" id="6.3.2.2" evidence="2"/>
<dbReference type="InterPro" id="IPR006336">
    <property type="entry name" value="GCS2"/>
</dbReference>
<dbReference type="SUPFAM" id="SSF48445">
    <property type="entry name" value="14-3-3 protein"/>
    <property type="match status" value="1"/>
</dbReference>
<evidence type="ECO:0000313" key="7">
    <source>
        <dbReference type="EMBL" id="KAD5960690.1"/>
    </source>
</evidence>
<keyword evidence="5" id="KW-0067">ATP-binding</keyword>
<evidence type="ECO:0000256" key="1">
    <source>
        <dbReference type="ARBA" id="ARBA00006141"/>
    </source>
</evidence>
<evidence type="ECO:0000256" key="5">
    <source>
        <dbReference type="ARBA" id="ARBA00022840"/>
    </source>
</evidence>
<dbReference type="Pfam" id="PF04107">
    <property type="entry name" value="GCS2"/>
    <property type="match status" value="1"/>
</dbReference>
<evidence type="ECO:0000259" key="6">
    <source>
        <dbReference type="Pfam" id="PF00244"/>
    </source>
</evidence>
<evidence type="ECO:0000313" key="8">
    <source>
        <dbReference type="Proteomes" id="UP000326396"/>
    </source>
</evidence>
<keyword evidence="4" id="KW-0547">Nucleotide-binding</keyword>
<dbReference type="Proteomes" id="UP000326396">
    <property type="component" value="Linkage Group LG14"/>
</dbReference>
<dbReference type="GO" id="GO:0005524">
    <property type="term" value="F:ATP binding"/>
    <property type="evidence" value="ECO:0007669"/>
    <property type="project" value="UniProtKB-KW"/>
</dbReference>
<comment type="similarity">
    <text evidence="1">Belongs to the 14-3-3 family.</text>
</comment>
<dbReference type="InterPro" id="IPR035434">
    <property type="entry name" value="GCL_bact_plant"/>
</dbReference>
<protein>
    <recommendedName>
        <fullName evidence="2">glutamate--cysteine ligase</fullName>
        <ecNumber evidence="2">6.3.2.2</ecNumber>
    </recommendedName>
</protein>
<dbReference type="PANTHER" id="PTHR34378">
    <property type="entry name" value="GLUTAMATE--CYSTEINE LIGASE, CHLOROPLASTIC"/>
    <property type="match status" value="1"/>
</dbReference>
<dbReference type="InterPro" id="IPR023410">
    <property type="entry name" value="14-3-3_domain"/>
</dbReference>
<reference evidence="7 8" key="1">
    <citation type="submission" date="2019-05" db="EMBL/GenBank/DDBJ databases">
        <title>Mikania micrantha, genome provides insights into the molecular mechanism of rapid growth.</title>
        <authorList>
            <person name="Liu B."/>
        </authorList>
    </citation>
    <scope>NUCLEOTIDE SEQUENCE [LARGE SCALE GENOMIC DNA]</scope>
    <source>
        <strain evidence="7">NLD-2019</strain>
        <tissue evidence="7">Leaf</tissue>
    </source>
</reference>
<sequence length="318" mass="36240">MLNENGSGGTYAVNSAFDRRATPHMLLTQLLAEMQSRNLTVMDIGRTSALPKNRAYHLAEEAFDDVISELASLRDNSYKDSTLITQLLKNNLTLWTFDILKDGRSINRNHLHWLLASLLQFNNHPVELIAKFLKEKVHAGNKGTSEEELERTLDKIAIALFANSSFIEGKPNGYLIIRSQIWTDNDNDHVGMLSFVFDDTFGLLMEGHKEVEKRQLCMCTCVIDLQAPYQKGGNVGLFRGTERRHMVLLRDYMGGEGLAMRLEHWYYRRFIVGFSKIAQALTSLTHKDKKFQWGGKQESPFSLLKQKRCSALIISLPE</sequence>
<accession>A0A5N6P6Q5</accession>
<dbReference type="InterPro" id="IPR043502">
    <property type="entry name" value="DNA/RNA_pol_sf"/>
</dbReference>
<organism evidence="7 8">
    <name type="scientific">Mikania micrantha</name>
    <name type="common">bitter vine</name>
    <dbReference type="NCBI Taxonomy" id="192012"/>
    <lineage>
        <taxon>Eukaryota</taxon>
        <taxon>Viridiplantae</taxon>
        <taxon>Streptophyta</taxon>
        <taxon>Embryophyta</taxon>
        <taxon>Tracheophyta</taxon>
        <taxon>Spermatophyta</taxon>
        <taxon>Magnoliopsida</taxon>
        <taxon>eudicotyledons</taxon>
        <taxon>Gunneridae</taxon>
        <taxon>Pentapetalae</taxon>
        <taxon>asterids</taxon>
        <taxon>campanulids</taxon>
        <taxon>Asterales</taxon>
        <taxon>Asteraceae</taxon>
        <taxon>Asteroideae</taxon>
        <taxon>Heliantheae alliance</taxon>
        <taxon>Eupatorieae</taxon>
        <taxon>Mikania</taxon>
    </lineage>
</organism>
<dbReference type="SUPFAM" id="SSF55931">
    <property type="entry name" value="Glutamine synthetase/guanido kinase"/>
    <property type="match status" value="1"/>
</dbReference>
<dbReference type="InterPro" id="IPR014746">
    <property type="entry name" value="Gln_synth/guanido_kin_cat_dom"/>
</dbReference>
<dbReference type="EMBL" id="SZYD01000006">
    <property type="protein sequence ID" value="KAD5960690.1"/>
    <property type="molecule type" value="Genomic_DNA"/>
</dbReference>
<evidence type="ECO:0000256" key="2">
    <source>
        <dbReference type="ARBA" id="ARBA00012220"/>
    </source>
</evidence>
<dbReference type="GO" id="GO:0004357">
    <property type="term" value="F:glutamate-cysteine ligase activity"/>
    <property type="evidence" value="ECO:0007669"/>
    <property type="project" value="UniProtKB-EC"/>
</dbReference>
<dbReference type="Gene3D" id="3.30.70.270">
    <property type="match status" value="1"/>
</dbReference>
<dbReference type="InterPro" id="IPR036815">
    <property type="entry name" value="14-3-3_dom_sf"/>
</dbReference>
<dbReference type="Gene3D" id="3.30.590.20">
    <property type="match status" value="1"/>
</dbReference>
<dbReference type="Gene3D" id="1.20.190.20">
    <property type="entry name" value="14-3-3 domain"/>
    <property type="match status" value="1"/>
</dbReference>
<dbReference type="SUPFAM" id="SSF56672">
    <property type="entry name" value="DNA/RNA polymerases"/>
    <property type="match status" value="1"/>
</dbReference>